<feature type="region of interest" description="Disordered" evidence="1">
    <location>
        <begin position="132"/>
        <end position="157"/>
    </location>
</feature>
<gene>
    <name evidence="3" type="ORF">VKT23_005530</name>
</gene>
<dbReference type="EMBL" id="JBANRG010000006">
    <property type="protein sequence ID" value="KAK7465555.1"/>
    <property type="molecule type" value="Genomic_DNA"/>
</dbReference>
<dbReference type="InterPro" id="IPR001810">
    <property type="entry name" value="F-box_dom"/>
</dbReference>
<evidence type="ECO:0000256" key="1">
    <source>
        <dbReference type="SAM" id="MobiDB-lite"/>
    </source>
</evidence>
<reference evidence="3 4" key="1">
    <citation type="submission" date="2024-01" db="EMBL/GenBank/DDBJ databases">
        <title>A draft genome for the cacao thread blight pathogen Marasmiellus scandens.</title>
        <authorList>
            <person name="Baruah I.K."/>
            <person name="Leung J."/>
            <person name="Bukari Y."/>
            <person name="Amoako-Attah I."/>
            <person name="Meinhardt L.W."/>
            <person name="Bailey B.A."/>
            <person name="Cohen S.P."/>
        </authorList>
    </citation>
    <scope>NUCLEOTIDE SEQUENCE [LARGE SCALE GENOMIC DNA]</scope>
    <source>
        <strain evidence="3 4">GH-19</strain>
    </source>
</reference>
<dbReference type="SUPFAM" id="SSF81383">
    <property type="entry name" value="F-box domain"/>
    <property type="match status" value="1"/>
</dbReference>
<dbReference type="SUPFAM" id="SSF52047">
    <property type="entry name" value="RNI-like"/>
    <property type="match status" value="1"/>
</dbReference>
<dbReference type="Pfam" id="PF12937">
    <property type="entry name" value="F-box-like"/>
    <property type="match status" value="1"/>
</dbReference>
<comment type="caution">
    <text evidence="3">The sequence shown here is derived from an EMBL/GenBank/DDBJ whole genome shotgun (WGS) entry which is preliminary data.</text>
</comment>
<name>A0ABR1JW91_9AGAR</name>
<feature type="compositionally biased region" description="Basic and acidic residues" evidence="1">
    <location>
        <begin position="34"/>
        <end position="48"/>
    </location>
</feature>
<feature type="compositionally biased region" description="Polar residues" evidence="1">
    <location>
        <begin position="174"/>
        <end position="205"/>
    </location>
</feature>
<evidence type="ECO:0000313" key="3">
    <source>
        <dbReference type="EMBL" id="KAK7465555.1"/>
    </source>
</evidence>
<feature type="region of interest" description="Disordered" evidence="1">
    <location>
        <begin position="913"/>
        <end position="980"/>
    </location>
</feature>
<dbReference type="SMART" id="SM00367">
    <property type="entry name" value="LRR_CC"/>
    <property type="match status" value="8"/>
</dbReference>
<dbReference type="PANTHER" id="PTHR13318:SF190">
    <property type="entry name" value="PARTNER OF PAIRED, ISOFORM B"/>
    <property type="match status" value="1"/>
</dbReference>
<feature type="compositionally biased region" description="Low complexity" evidence="1">
    <location>
        <begin position="21"/>
        <end position="31"/>
    </location>
</feature>
<dbReference type="InterPro" id="IPR006553">
    <property type="entry name" value="Leu-rich_rpt_Cys-con_subtyp"/>
</dbReference>
<dbReference type="InterPro" id="IPR036047">
    <property type="entry name" value="F-box-like_dom_sf"/>
</dbReference>
<dbReference type="InterPro" id="IPR032675">
    <property type="entry name" value="LRR_dom_sf"/>
</dbReference>
<feature type="compositionally biased region" description="Basic and acidic residues" evidence="1">
    <location>
        <begin position="1"/>
        <end position="10"/>
    </location>
</feature>
<evidence type="ECO:0000259" key="2">
    <source>
        <dbReference type="Pfam" id="PF12937"/>
    </source>
</evidence>
<accession>A0ABR1JW91</accession>
<feature type="region of interest" description="Disordered" evidence="1">
    <location>
        <begin position="171"/>
        <end position="225"/>
    </location>
</feature>
<keyword evidence="4" id="KW-1185">Reference proteome</keyword>
<feature type="region of interest" description="Disordered" evidence="1">
    <location>
        <begin position="1"/>
        <end position="54"/>
    </location>
</feature>
<organism evidence="3 4">
    <name type="scientific">Marasmiellus scandens</name>
    <dbReference type="NCBI Taxonomy" id="2682957"/>
    <lineage>
        <taxon>Eukaryota</taxon>
        <taxon>Fungi</taxon>
        <taxon>Dikarya</taxon>
        <taxon>Basidiomycota</taxon>
        <taxon>Agaricomycotina</taxon>
        <taxon>Agaricomycetes</taxon>
        <taxon>Agaricomycetidae</taxon>
        <taxon>Agaricales</taxon>
        <taxon>Marasmiineae</taxon>
        <taxon>Omphalotaceae</taxon>
        <taxon>Marasmiellus</taxon>
    </lineage>
</organism>
<proteinExistence type="predicted"/>
<dbReference type="Proteomes" id="UP001498398">
    <property type="component" value="Unassembled WGS sequence"/>
</dbReference>
<feature type="domain" description="F-box" evidence="2">
    <location>
        <begin position="345"/>
        <end position="420"/>
    </location>
</feature>
<evidence type="ECO:0000313" key="4">
    <source>
        <dbReference type="Proteomes" id="UP001498398"/>
    </source>
</evidence>
<dbReference type="PANTHER" id="PTHR13318">
    <property type="entry name" value="PARTNER OF PAIRED, ISOFORM B-RELATED"/>
    <property type="match status" value="1"/>
</dbReference>
<sequence length="980" mass="107682">MSSTHGRDPDEAFFQFDPFEPLSTSPLPSSSRMAKVESHFEEMHDDSSATRSYNMTHSDVLGKGKGVSRPMPILISATDRTEFDEFGSPTWSASSSFPDVSNTPIVSPSTPSSPNFTLGSFSSVWRSSETGSFTDNSAVADASTGKGKGKDTDVPTIPPLTFSPTGFEMFRSDPQPSSTCSVPGDSLTQSSTPFVPDVGSSTTWHAPSRRHSYSHSSPHSRRHSIASKFKGKLTSSNKISGDIARRLLSKKLASPARVVKAETSLLDQAPTLEPFPMSSQTELSSSTQISAAGIENAVSIQTMLKLKGRSNSSPLPFSALDIIPTLPDNIHVPIPLVIRNHFDEKLPRELQLQVFGALVALHERDHHRSLSRGSWTVMKAASSKNRWIGKDRGVRELVKLSRVSKSWKALVFDGQLWNALGLRVLPVMHKSQLLAISDIGGHFSTSLNFMGHVHLGPNTLSDITDRFCLSSTPFAAPQFTQLTSVNLRGCVNLTTRSLHHLLVRSPALENLCLKGLNMVTNTTCDILAMYCPKIKVLDLNRCLNMDADGIRRLASAFKARGDYLLLKELRLSGLKNVDDQMMATLGAVTPFLEVLDLSYSRKLHNSALDAFVAVEEGQTLGSDTETVLLSASDIGRDSNDSSRYRRRVTRLRHLSLSSCTLLTDQACSNLAHTVPHLELLELAGIGEELKDDGLVRLLCTTPLIRKLDLEDAVDITDSVLAAITPSIEDDEQSVPSTPTRILQSPVKRIEPGHALEHLVISYAANLGDDALMALVRRCRRLTVLEADNTRIGPTVLREFVTLSRLRKLDNAKVVAVDCRLIHDALVRELIPMTRPRLGLRSWDTRKLRYLDGRDFEDSMLDDDDKDKDKPKEESRDAIMKAAHGQDELDEKRVVLKTFYSWQSVDTVWAARDKRRKANAKRKANESSGSVETDSEEASGSGRGGGTRWWSPGGRRSRPSSGSNSPPAFPELNSDGQCVVM</sequence>
<dbReference type="Gene3D" id="3.80.10.10">
    <property type="entry name" value="Ribonuclease Inhibitor"/>
    <property type="match status" value="3"/>
</dbReference>
<feature type="compositionally biased region" description="Low complexity" evidence="1">
    <location>
        <begin position="947"/>
        <end position="965"/>
    </location>
</feature>
<feature type="compositionally biased region" description="Basic residues" evidence="1">
    <location>
        <begin position="207"/>
        <end position="225"/>
    </location>
</feature>
<protein>
    <recommendedName>
        <fullName evidence="2">F-box domain-containing protein</fullName>
    </recommendedName>
</protein>